<evidence type="ECO:0000313" key="2">
    <source>
        <dbReference type="Proteomes" id="UP000054805"/>
    </source>
</evidence>
<comment type="caution">
    <text evidence="1">The sequence shown here is derived from an EMBL/GenBank/DDBJ whole genome shotgun (WGS) entry which is preliminary data.</text>
</comment>
<dbReference type="AlphaFoldDB" id="A0A0V1G6L7"/>
<proteinExistence type="predicted"/>
<sequence length="31" mass="3630">LRHCHYPLAKKIDQAVPPQHIQAYLDCQSKK</sequence>
<name>A0A0V1G6L7_TRIPS</name>
<feature type="non-terminal residue" evidence="1">
    <location>
        <position position="31"/>
    </location>
</feature>
<protein>
    <submittedName>
        <fullName evidence="1">Uncharacterized protein</fullName>
    </submittedName>
</protein>
<reference evidence="1 2" key="1">
    <citation type="submission" date="2015-01" db="EMBL/GenBank/DDBJ databases">
        <title>Evolution of Trichinella species and genotypes.</title>
        <authorList>
            <person name="Korhonen P.K."/>
            <person name="Edoardo P."/>
            <person name="Giuseppe L.R."/>
            <person name="Gasser R.B."/>
        </authorList>
    </citation>
    <scope>NUCLEOTIDE SEQUENCE [LARGE SCALE GENOMIC DNA]</scope>
    <source>
        <strain evidence="1">ISS588</strain>
    </source>
</reference>
<gene>
    <name evidence="1" type="ORF">T4B_3979</name>
</gene>
<evidence type="ECO:0000313" key="1">
    <source>
        <dbReference type="EMBL" id="KRY93913.1"/>
    </source>
</evidence>
<dbReference type="EMBL" id="JYDS01006310">
    <property type="protein sequence ID" value="KRY93913.1"/>
    <property type="molecule type" value="Genomic_DNA"/>
</dbReference>
<organism evidence="1 2">
    <name type="scientific">Trichinella pseudospiralis</name>
    <name type="common">Parasitic roundworm</name>
    <dbReference type="NCBI Taxonomy" id="6337"/>
    <lineage>
        <taxon>Eukaryota</taxon>
        <taxon>Metazoa</taxon>
        <taxon>Ecdysozoa</taxon>
        <taxon>Nematoda</taxon>
        <taxon>Enoplea</taxon>
        <taxon>Dorylaimia</taxon>
        <taxon>Trichinellida</taxon>
        <taxon>Trichinellidae</taxon>
        <taxon>Trichinella</taxon>
    </lineage>
</organism>
<accession>A0A0V1G6L7</accession>
<feature type="non-terminal residue" evidence="1">
    <location>
        <position position="1"/>
    </location>
</feature>
<keyword evidence="2" id="KW-1185">Reference proteome</keyword>
<dbReference type="Proteomes" id="UP000054805">
    <property type="component" value="Unassembled WGS sequence"/>
</dbReference>